<dbReference type="EMBL" id="JAHLQT010032604">
    <property type="protein sequence ID" value="KAG7159718.1"/>
    <property type="molecule type" value="Genomic_DNA"/>
</dbReference>
<dbReference type="Proteomes" id="UP000747542">
    <property type="component" value="Unassembled WGS sequence"/>
</dbReference>
<comment type="caution">
    <text evidence="1">The sequence shown here is derived from an EMBL/GenBank/DDBJ whole genome shotgun (WGS) entry which is preliminary data.</text>
</comment>
<dbReference type="AlphaFoldDB" id="A0A8J5JRQ7"/>
<sequence>MVAIQRWGRSRCWKGAKCCNQSPCAACAKRAFVTLTYCFHVGGGGIWANCGEERVDTGYGDVKLCNVLFEGELLLFEDGVVVGSAVTRLDYYMYGAVQWTVLRRRSSSSRGGGGSSSGGSCRIGVVSGSDGGRASGYSATEMGAKGGASGVGYVPRGKSKEGDDQVLCIYLGGYEERKRHVDDGAGNNRGGCSLPRDSVFVGELFEQ</sequence>
<organism evidence="1 2">
    <name type="scientific">Homarus americanus</name>
    <name type="common">American lobster</name>
    <dbReference type="NCBI Taxonomy" id="6706"/>
    <lineage>
        <taxon>Eukaryota</taxon>
        <taxon>Metazoa</taxon>
        <taxon>Ecdysozoa</taxon>
        <taxon>Arthropoda</taxon>
        <taxon>Crustacea</taxon>
        <taxon>Multicrustacea</taxon>
        <taxon>Malacostraca</taxon>
        <taxon>Eumalacostraca</taxon>
        <taxon>Eucarida</taxon>
        <taxon>Decapoda</taxon>
        <taxon>Pleocyemata</taxon>
        <taxon>Astacidea</taxon>
        <taxon>Nephropoidea</taxon>
        <taxon>Nephropidae</taxon>
        <taxon>Homarus</taxon>
    </lineage>
</organism>
<protein>
    <submittedName>
        <fullName evidence="1">Uncharacterized protein</fullName>
    </submittedName>
</protein>
<proteinExistence type="predicted"/>
<name>A0A8J5JRQ7_HOMAM</name>
<accession>A0A8J5JRQ7</accession>
<evidence type="ECO:0000313" key="2">
    <source>
        <dbReference type="Proteomes" id="UP000747542"/>
    </source>
</evidence>
<keyword evidence="2" id="KW-1185">Reference proteome</keyword>
<evidence type="ECO:0000313" key="1">
    <source>
        <dbReference type="EMBL" id="KAG7159718.1"/>
    </source>
</evidence>
<gene>
    <name evidence="1" type="ORF">Hamer_G028064</name>
</gene>
<reference evidence="1" key="1">
    <citation type="journal article" date="2021" name="Sci. Adv.">
        <title>The American lobster genome reveals insights on longevity, neural, and immune adaptations.</title>
        <authorList>
            <person name="Polinski J.M."/>
            <person name="Zimin A.V."/>
            <person name="Clark K.F."/>
            <person name="Kohn A.B."/>
            <person name="Sadowski N."/>
            <person name="Timp W."/>
            <person name="Ptitsyn A."/>
            <person name="Khanna P."/>
            <person name="Romanova D.Y."/>
            <person name="Williams P."/>
            <person name="Greenwood S.J."/>
            <person name="Moroz L.L."/>
            <person name="Walt D.R."/>
            <person name="Bodnar A.G."/>
        </authorList>
    </citation>
    <scope>NUCLEOTIDE SEQUENCE</scope>
    <source>
        <strain evidence="1">GMGI-L3</strain>
    </source>
</reference>